<dbReference type="EMBL" id="GBXM01012748">
    <property type="protein sequence ID" value="JAH95829.1"/>
    <property type="molecule type" value="Transcribed_RNA"/>
</dbReference>
<reference evidence="1" key="2">
    <citation type="journal article" date="2015" name="Fish Shellfish Immunol.">
        <title>Early steps in the European eel (Anguilla anguilla)-Vibrio vulnificus interaction in the gills: Role of the RtxA13 toxin.</title>
        <authorList>
            <person name="Callol A."/>
            <person name="Pajuelo D."/>
            <person name="Ebbesson L."/>
            <person name="Teles M."/>
            <person name="MacKenzie S."/>
            <person name="Amaro C."/>
        </authorList>
    </citation>
    <scope>NUCLEOTIDE SEQUENCE</scope>
</reference>
<accession>A0A0E9WZS8</accession>
<dbReference type="AlphaFoldDB" id="A0A0E9WZS8"/>
<protein>
    <submittedName>
        <fullName evidence="1">Uncharacterized protein</fullName>
    </submittedName>
</protein>
<proteinExistence type="predicted"/>
<reference evidence="1" key="1">
    <citation type="submission" date="2014-11" db="EMBL/GenBank/DDBJ databases">
        <authorList>
            <person name="Amaro Gonzalez C."/>
        </authorList>
    </citation>
    <scope>NUCLEOTIDE SEQUENCE</scope>
</reference>
<name>A0A0E9WZS8_ANGAN</name>
<evidence type="ECO:0000313" key="1">
    <source>
        <dbReference type="EMBL" id="JAH95829.1"/>
    </source>
</evidence>
<sequence length="104" mass="11745">MMLPGFTEKTYKNRKKLNLNGNLVRAIQAQSPSNLPRGFTERSCMAVSGIRPAFWTAPLVPSACGPSVEPRLYTVFSMTKHSTSHLTVSMKRTVTEHYFILWNI</sequence>
<organism evidence="1">
    <name type="scientific">Anguilla anguilla</name>
    <name type="common">European freshwater eel</name>
    <name type="synonym">Muraena anguilla</name>
    <dbReference type="NCBI Taxonomy" id="7936"/>
    <lineage>
        <taxon>Eukaryota</taxon>
        <taxon>Metazoa</taxon>
        <taxon>Chordata</taxon>
        <taxon>Craniata</taxon>
        <taxon>Vertebrata</taxon>
        <taxon>Euteleostomi</taxon>
        <taxon>Actinopterygii</taxon>
        <taxon>Neopterygii</taxon>
        <taxon>Teleostei</taxon>
        <taxon>Anguilliformes</taxon>
        <taxon>Anguillidae</taxon>
        <taxon>Anguilla</taxon>
    </lineage>
</organism>